<dbReference type="InterPro" id="IPR041581">
    <property type="entry name" value="Glyoxalase_6"/>
</dbReference>
<name>A0A6J6KDM7_9ZZZZ</name>
<protein>
    <submittedName>
        <fullName evidence="2">Unannotated protein</fullName>
    </submittedName>
</protein>
<dbReference type="InterPro" id="IPR037523">
    <property type="entry name" value="VOC_core"/>
</dbReference>
<organism evidence="2">
    <name type="scientific">freshwater metagenome</name>
    <dbReference type="NCBI Taxonomy" id="449393"/>
    <lineage>
        <taxon>unclassified sequences</taxon>
        <taxon>metagenomes</taxon>
        <taxon>ecological metagenomes</taxon>
    </lineage>
</organism>
<dbReference type="Pfam" id="PF18029">
    <property type="entry name" value="Glyoxalase_6"/>
    <property type="match status" value="1"/>
</dbReference>
<feature type="domain" description="VOC" evidence="1">
    <location>
        <begin position="5"/>
        <end position="117"/>
    </location>
</feature>
<dbReference type="EMBL" id="CAEZWE010000016">
    <property type="protein sequence ID" value="CAB4647910.1"/>
    <property type="molecule type" value="Genomic_DNA"/>
</dbReference>
<evidence type="ECO:0000313" key="2">
    <source>
        <dbReference type="EMBL" id="CAB4647910.1"/>
    </source>
</evidence>
<dbReference type="InterPro" id="IPR029068">
    <property type="entry name" value="Glyas_Bleomycin-R_OHBP_Dase"/>
</dbReference>
<dbReference type="PROSITE" id="PS51819">
    <property type="entry name" value="VOC"/>
    <property type="match status" value="1"/>
</dbReference>
<accession>A0A6J6KDM7</accession>
<dbReference type="AlphaFoldDB" id="A0A6J6KDM7"/>
<dbReference type="PANTHER" id="PTHR35908:SF1">
    <property type="entry name" value="CONSERVED PROTEIN"/>
    <property type="match status" value="1"/>
</dbReference>
<proteinExistence type="predicted"/>
<dbReference type="SUPFAM" id="SSF54593">
    <property type="entry name" value="Glyoxalase/Bleomycin resistance protein/Dihydroxybiphenyl dioxygenase"/>
    <property type="match status" value="1"/>
</dbReference>
<reference evidence="2" key="1">
    <citation type="submission" date="2020-05" db="EMBL/GenBank/DDBJ databases">
        <authorList>
            <person name="Chiriac C."/>
            <person name="Salcher M."/>
            <person name="Ghai R."/>
            <person name="Kavagutti S V."/>
        </authorList>
    </citation>
    <scope>NUCLEOTIDE SEQUENCE</scope>
</reference>
<sequence length="119" mass="13450">MSRTSFDLITIDTPRTDFLGEFYASVLGLQESEREDGDRWIVFSDASGVRRLGFQRGAHKSGCVHLDFSCEVEDFDVERSRILSLGATETREPRVESYGRIANFADPDGNLFDLCAYNK</sequence>
<gene>
    <name evidence="2" type="ORF">UFOPK2169_00562</name>
</gene>
<evidence type="ECO:0000259" key="1">
    <source>
        <dbReference type="PROSITE" id="PS51819"/>
    </source>
</evidence>
<dbReference type="Gene3D" id="3.10.180.10">
    <property type="entry name" value="2,3-Dihydroxybiphenyl 1,2-Dioxygenase, domain 1"/>
    <property type="match status" value="1"/>
</dbReference>
<dbReference type="PANTHER" id="PTHR35908">
    <property type="entry name" value="HYPOTHETICAL FUSION PROTEIN"/>
    <property type="match status" value="1"/>
</dbReference>